<evidence type="ECO:0000256" key="1">
    <source>
        <dbReference type="SAM" id="MobiDB-lite"/>
    </source>
</evidence>
<evidence type="ECO:0000313" key="3">
    <source>
        <dbReference type="Proteomes" id="UP000784294"/>
    </source>
</evidence>
<name>A0A448XNL6_9PLAT</name>
<evidence type="ECO:0000313" key="2">
    <source>
        <dbReference type="EMBL" id="VEL41031.1"/>
    </source>
</evidence>
<feature type="compositionally biased region" description="Low complexity" evidence="1">
    <location>
        <begin position="52"/>
        <end position="61"/>
    </location>
</feature>
<sequence>MASAPTWRVRLDPCQYQADLERSRHWQSEAKRARQLADRARREGRPPEEVADWQGKAAAADARAKGPEAEDVYDTFNVLVRPLIFHINADVLTQQNQDFLFILTVGVPLISFEKTNAVIIGSYRRNSDCRFVPMNPRLTDLGPQ</sequence>
<proteinExistence type="predicted"/>
<dbReference type="AlphaFoldDB" id="A0A448XNL6"/>
<keyword evidence="3" id="KW-1185">Reference proteome</keyword>
<organism evidence="2 3">
    <name type="scientific">Protopolystoma xenopodis</name>
    <dbReference type="NCBI Taxonomy" id="117903"/>
    <lineage>
        <taxon>Eukaryota</taxon>
        <taxon>Metazoa</taxon>
        <taxon>Spiralia</taxon>
        <taxon>Lophotrochozoa</taxon>
        <taxon>Platyhelminthes</taxon>
        <taxon>Monogenea</taxon>
        <taxon>Polyopisthocotylea</taxon>
        <taxon>Polystomatidea</taxon>
        <taxon>Polystomatidae</taxon>
        <taxon>Protopolystoma</taxon>
    </lineage>
</organism>
<protein>
    <submittedName>
        <fullName evidence="2">Uncharacterized protein</fullName>
    </submittedName>
</protein>
<gene>
    <name evidence="2" type="ORF">PXEA_LOCUS34471</name>
</gene>
<feature type="region of interest" description="Disordered" evidence="1">
    <location>
        <begin position="27"/>
        <end position="64"/>
    </location>
</feature>
<feature type="compositionally biased region" description="Basic and acidic residues" evidence="1">
    <location>
        <begin position="27"/>
        <end position="48"/>
    </location>
</feature>
<dbReference type="EMBL" id="CAAALY010267565">
    <property type="protein sequence ID" value="VEL41031.1"/>
    <property type="molecule type" value="Genomic_DNA"/>
</dbReference>
<dbReference type="Proteomes" id="UP000784294">
    <property type="component" value="Unassembled WGS sequence"/>
</dbReference>
<accession>A0A448XNL6</accession>
<reference evidence="2" key="1">
    <citation type="submission" date="2018-11" db="EMBL/GenBank/DDBJ databases">
        <authorList>
            <consortium name="Pathogen Informatics"/>
        </authorList>
    </citation>
    <scope>NUCLEOTIDE SEQUENCE</scope>
</reference>
<comment type="caution">
    <text evidence="2">The sequence shown here is derived from an EMBL/GenBank/DDBJ whole genome shotgun (WGS) entry which is preliminary data.</text>
</comment>